<dbReference type="AlphaFoldDB" id="A0A4P9ZWG1"/>
<dbReference type="InterPro" id="IPR011009">
    <property type="entry name" value="Kinase-like_dom_sf"/>
</dbReference>
<dbReference type="PANTHER" id="PTHR45890:SF1">
    <property type="entry name" value="AARF DOMAIN CONTAINING KINASE 2"/>
    <property type="match status" value="1"/>
</dbReference>
<dbReference type="InterPro" id="IPR052402">
    <property type="entry name" value="ADCK_kinase"/>
</dbReference>
<organism evidence="4 5">
    <name type="scientific">Dimargaris cristalligena</name>
    <dbReference type="NCBI Taxonomy" id="215637"/>
    <lineage>
        <taxon>Eukaryota</taxon>
        <taxon>Fungi</taxon>
        <taxon>Fungi incertae sedis</taxon>
        <taxon>Zoopagomycota</taxon>
        <taxon>Kickxellomycotina</taxon>
        <taxon>Dimargaritomycetes</taxon>
        <taxon>Dimargaritales</taxon>
        <taxon>Dimargaritaceae</taxon>
        <taxon>Dimargaris</taxon>
    </lineage>
</organism>
<dbReference type="InterPro" id="IPR004147">
    <property type="entry name" value="ABC1_dom"/>
</dbReference>
<feature type="transmembrane region" description="Helical" evidence="2">
    <location>
        <begin position="12"/>
        <end position="29"/>
    </location>
</feature>
<feature type="domain" description="ABC1 atypical kinase-like" evidence="3">
    <location>
        <begin position="167"/>
        <end position="218"/>
    </location>
</feature>
<dbReference type="Pfam" id="PF03109">
    <property type="entry name" value="ABC1"/>
    <property type="match status" value="2"/>
</dbReference>
<comment type="similarity">
    <text evidence="1">Belongs to the protein kinase superfamily. ADCK protein kinase family.</text>
</comment>
<protein>
    <recommendedName>
        <fullName evidence="3">ABC1 atypical kinase-like domain-containing protein</fullName>
    </recommendedName>
</protein>
<keyword evidence="5" id="KW-1185">Reference proteome</keyword>
<proteinExistence type="inferred from homology"/>
<evidence type="ECO:0000313" key="4">
    <source>
        <dbReference type="EMBL" id="RKP37020.1"/>
    </source>
</evidence>
<sequence length="659" mass="75623">MNFPTKSRHRLWATVVIGVTSAVTGWFYYHRLSTSLVHCDTPAPEVLSPAIDLSVATAQPPPAHWLTRSVQRLFSWLDHYLLEPLKITLRVFQLAFLFLPLVVTFPLGCLGEPLIDRHGETAWRLWWYQFLTQQMARAGPTFIKLSQWAASRSDLFPQEFCRALSRLHSQSTPHSFRQTRRIVERAFGGHRLEDIFEEFDPEPLGTGAIAQVYRARFQPQISRAMLARSRASTTIPSQPDGGERPVLGDVAIKVLHPRVGKLIQRDLAIIGSMAWLLDWIPTIQWLSLRDEVAQFGEMMRSQLDLRAEATNMLRFRRQFRDRPSTVFPHAWPELCTRDVLVETFENAISLSVFLHNRGTDFDKRIAGMGLDAFLKMVIYDNFIHADLHPGNILVTFTQPLRHRWYDRSTAMTSFHSTSATRPEYLSHPQAQSQINQTLQGLAAHPNEFHEYLNTLSHLGYVPQLVFLDTGLIATLNETNRRNFLDLFQAIAQFDGYRTGQLMVERCRTPQLVIDPDIFALKMQHLILQVRHKTLKLSQVSIGDLLHQVMTMVRQHHVKLEGDFVNVVISILILEGIGRQLDPELDLLKVALPILRNYGMEQGRKAATLGGVKPAPPSGLQDLAWWFKVWVWLEAREWVSEVRRYEVENGLFGELLYPDV</sequence>
<keyword evidence="2" id="KW-0812">Transmembrane</keyword>
<dbReference type="SUPFAM" id="SSF56112">
    <property type="entry name" value="Protein kinase-like (PK-like)"/>
    <property type="match status" value="1"/>
</dbReference>
<keyword evidence="2" id="KW-0472">Membrane</keyword>
<dbReference type="STRING" id="215637.A0A4P9ZWG1"/>
<gene>
    <name evidence="4" type="ORF">BJ085DRAFT_13857</name>
</gene>
<dbReference type="CDD" id="cd13971">
    <property type="entry name" value="ADCK2-like"/>
    <property type="match status" value="1"/>
</dbReference>
<evidence type="ECO:0000256" key="2">
    <source>
        <dbReference type="SAM" id="Phobius"/>
    </source>
</evidence>
<keyword evidence="2" id="KW-1133">Transmembrane helix</keyword>
<accession>A0A4P9ZWG1</accession>
<dbReference type="GO" id="GO:0005739">
    <property type="term" value="C:mitochondrion"/>
    <property type="evidence" value="ECO:0007669"/>
    <property type="project" value="TreeGrafter"/>
</dbReference>
<evidence type="ECO:0000256" key="1">
    <source>
        <dbReference type="ARBA" id="ARBA00009670"/>
    </source>
</evidence>
<dbReference type="InterPro" id="IPR044095">
    <property type="entry name" value="ADCK2_dom"/>
</dbReference>
<dbReference type="EMBL" id="ML002556">
    <property type="protein sequence ID" value="RKP37020.1"/>
    <property type="molecule type" value="Genomic_DNA"/>
</dbReference>
<name>A0A4P9ZWG1_9FUNG</name>
<evidence type="ECO:0000313" key="5">
    <source>
        <dbReference type="Proteomes" id="UP000268162"/>
    </source>
</evidence>
<feature type="domain" description="ABC1 atypical kinase-like" evidence="3">
    <location>
        <begin position="249"/>
        <end position="397"/>
    </location>
</feature>
<evidence type="ECO:0000259" key="3">
    <source>
        <dbReference type="Pfam" id="PF03109"/>
    </source>
</evidence>
<dbReference type="PANTHER" id="PTHR45890">
    <property type="entry name" value="AARF DOMAIN CONTAINING KINASE 2 (PREDICTED)"/>
    <property type="match status" value="1"/>
</dbReference>
<reference evidence="5" key="1">
    <citation type="journal article" date="2018" name="Nat. Microbiol.">
        <title>Leveraging single-cell genomics to expand the fungal tree of life.</title>
        <authorList>
            <person name="Ahrendt S.R."/>
            <person name="Quandt C.A."/>
            <person name="Ciobanu D."/>
            <person name="Clum A."/>
            <person name="Salamov A."/>
            <person name="Andreopoulos B."/>
            <person name="Cheng J.F."/>
            <person name="Woyke T."/>
            <person name="Pelin A."/>
            <person name="Henrissat B."/>
            <person name="Reynolds N.K."/>
            <person name="Benny G.L."/>
            <person name="Smith M.E."/>
            <person name="James T.Y."/>
            <person name="Grigoriev I.V."/>
        </authorList>
    </citation>
    <scope>NUCLEOTIDE SEQUENCE [LARGE SCALE GENOMIC DNA]</scope>
    <source>
        <strain evidence="5">RSA 468</strain>
    </source>
</reference>
<dbReference type="Proteomes" id="UP000268162">
    <property type="component" value="Unassembled WGS sequence"/>
</dbReference>